<dbReference type="AlphaFoldDB" id="A0A6A1V0I7"/>
<dbReference type="Proteomes" id="UP000516437">
    <property type="component" value="Chromosome 7"/>
</dbReference>
<accession>A0A6A1V0I7</accession>
<dbReference type="EMBL" id="RXIC02000025">
    <property type="protein sequence ID" value="KAB1206169.1"/>
    <property type="molecule type" value="Genomic_DNA"/>
</dbReference>
<keyword evidence="2" id="KW-1185">Reference proteome</keyword>
<organism evidence="1 2">
    <name type="scientific">Morella rubra</name>
    <name type="common">Chinese bayberry</name>
    <dbReference type="NCBI Taxonomy" id="262757"/>
    <lineage>
        <taxon>Eukaryota</taxon>
        <taxon>Viridiplantae</taxon>
        <taxon>Streptophyta</taxon>
        <taxon>Embryophyta</taxon>
        <taxon>Tracheophyta</taxon>
        <taxon>Spermatophyta</taxon>
        <taxon>Magnoliopsida</taxon>
        <taxon>eudicotyledons</taxon>
        <taxon>Gunneridae</taxon>
        <taxon>Pentapetalae</taxon>
        <taxon>rosids</taxon>
        <taxon>fabids</taxon>
        <taxon>Fagales</taxon>
        <taxon>Myricaceae</taxon>
        <taxon>Morella</taxon>
    </lineage>
</organism>
<name>A0A6A1V0I7_9ROSI</name>
<comment type="caution">
    <text evidence="1">The sequence shown here is derived from an EMBL/GenBank/DDBJ whole genome shotgun (WGS) entry which is preliminary data.</text>
</comment>
<reference evidence="1 2" key="1">
    <citation type="journal article" date="2019" name="Plant Biotechnol. J.">
        <title>The red bayberry genome and genetic basis of sex determination.</title>
        <authorList>
            <person name="Jia H.M."/>
            <person name="Jia H.J."/>
            <person name="Cai Q.L."/>
            <person name="Wang Y."/>
            <person name="Zhao H.B."/>
            <person name="Yang W.F."/>
            <person name="Wang G.Y."/>
            <person name="Li Y.H."/>
            <person name="Zhan D.L."/>
            <person name="Shen Y.T."/>
            <person name="Niu Q.F."/>
            <person name="Chang L."/>
            <person name="Qiu J."/>
            <person name="Zhao L."/>
            <person name="Xie H.B."/>
            <person name="Fu W.Y."/>
            <person name="Jin J."/>
            <person name="Li X.W."/>
            <person name="Jiao Y."/>
            <person name="Zhou C.C."/>
            <person name="Tu T."/>
            <person name="Chai C.Y."/>
            <person name="Gao J.L."/>
            <person name="Fan L.J."/>
            <person name="van de Weg E."/>
            <person name="Wang J.Y."/>
            <person name="Gao Z.S."/>
        </authorList>
    </citation>
    <scope>NUCLEOTIDE SEQUENCE [LARGE SCALE GENOMIC DNA]</scope>
    <source>
        <tissue evidence="1">Leaves</tissue>
    </source>
</reference>
<evidence type="ECO:0000313" key="1">
    <source>
        <dbReference type="EMBL" id="KAB1206169.1"/>
    </source>
</evidence>
<evidence type="ECO:0000313" key="2">
    <source>
        <dbReference type="Proteomes" id="UP000516437"/>
    </source>
</evidence>
<sequence length="163" mass="17972">MVPKGKDGSGWKELAVALQDVVAHLGKHKREEGVSDGSDYWKGISFMDVVKVRLKVDPSCHRVSKLKYTIVEGCVKLKITCTSFEFACNYGADVVTSKRKSFTGMSAIDKVGERANVSFWRKKLLGLREELDGLLNLIDGYVELGLTQLAYTKNDGGGEDPII</sequence>
<protein>
    <submittedName>
        <fullName evidence="1">Uncharacterized protein</fullName>
    </submittedName>
</protein>
<proteinExistence type="predicted"/>
<gene>
    <name evidence="1" type="ORF">CJ030_MR7G014314</name>
</gene>